<organism evidence="2 3">
    <name type="scientific">Uabimicrobium amorphum</name>
    <dbReference type="NCBI Taxonomy" id="2596890"/>
    <lineage>
        <taxon>Bacteria</taxon>
        <taxon>Pseudomonadati</taxon>
        <taxon>Planctomycetota</taxon>
        <taxon>Candidatus Uabimicrobiia</taxon>
        <taxon>Candidatus Uabimicrobiales</taxon>
        <taxon>Candidatus Uabimicrobiaceae</taxon>
        <taxon>Candidatus Uabimicrobium</taxon>
    </lineage>
</organism>
<dbReference type="PANTHER" id="PTHR46504">
    <property type="entry name" value="TRNASE Z TRZ1"/>
    <property type="match status" value="1"/>
</dbReference>
<sequence>MSLSHEIMKNICGYSRAKYSTWFYYRPDHILFDAGEGVSLALRNMIYGIDHIFISHNHGDHIGGLPGLIKSRASSMGDITKPLSIYYPEKDSQILQFKEYLDVSIPKLPFVLTWKGLRPGDQISLNANRFVEAFASDHMGTLSLGYKIIEKRKRLKSEYKGLPQQELIACIKDLGREAIHEEYHKNLLVYSGDTMPLDVSIVQNAEVLLHDATFVLGSDREENTHATVEEACELAIKAQVACLALFHFSSRYSHQQVKDKIYEIITANNVEIPIHYIYPHFYPSDFKQIQIEN</sequence>
<name>A0A5S9F6T1_UABAM</name>
<dbReference type="KEGG" id="uam:UABAM_06106"/>
<dbReference type="GO" id="GO:0016787">
    <property type="term" value="F:hydrolase activity"/>
    <property type="evidence" value="ECO:0007669"/>
    <property type="project" value="UniProtKB-KW"/>
</dbReference>
<proteinExistence type="predicted"/>
<dbReference type="Gene3D" id="3.60.15.10">
    <property type="entry name" value="Ribonuclease Z/Hydroxyacylglutathione hydrolase-like"/>
    <property type="match status" value="1"/>
</dbReference>
<keyword evidence="2" id="KW-0378">Hydrolase</keyword>
<dbReference type="PANTHER" id="PTHR46504:SF2">
    <property type="entry name" value="TRNASE Z TRZ1"/>
    <property type="match status" value="1"/>
</dbReference>
<evidence type="ECO:0000259" key="1">
    <source>
        <dbReference type="Pfam" id="PF12706"/>
    </source>
</evidence>
<dbReference type="InterPro" id="IPR001279">
    <property type="entry name" value="Metallo-B-lactamas"/>
</dbReference>
<protein>
    <submittedName>
        <fullName evidence="2">MBL fold metallo-hydrolase</fullName>
    </submittedName>
</protein>
<reference evidence="2 3" key="1">
    <citation type="submission" date="2019-08" db="EMBL/GenBank/DDBJ databases">
        <title>Complete genome sequence of Candidatus Uab amorphum.</title>
        <authorList>
            <person name="Shiratori T."/>
            <person name="Suzuki S."/>
            <person name="Kakizawa Y."/>
            <person name="Ishida K."/>
        </authorList>
    </citation>
    <scope>NUCLEOTIDE SEQUENCE [LARGE SCALE GENOMIC DNA]</scope>
    <source>
        <strain evidence="2 3">SRT547</strain>
    </source>
</reference>
<dbReference type="OrthoDB" id="9800940at2"/>
<dbReference type="Pfam" id="PF12706">
    <property type="entry name" value="Lactamase_B_2"/>
    <property type="match status" value="1"/>
</dbReference>
<dbReference type="EMBL" id="AP019860">
    <property type="protein sequence ID" value="BBM87691.1"/>
    <property type="molecule type" value="Genomic_DNA"/>
</dbReference>
<evidence type="ECO:0000313" key="2">
    <source>
        <dbReference type="EMBL" id="BBM87691.1"/>
    </source>
</evidence>
<feature type="domain" description="Metallo-beta-lactamase" evidence="1">
    <location>
        <begin position="30"/>
        <end position="154"/>
    </location>
</feature>
<gene>
    <name evidence="2" type="ORF">UABAM_06106</name>
</gene>
<accession>A0A5S9F6T1</accession>
<evidence type="ECO:0000313" key="3">
    <source>
        <dbReference type="Proteomes" id="UP000326354"/>
    </source>
</evidence>
<dbReference type="SUPFAM" id="SSF56281">
    <property type="entry name" value="Metallo-hydrolase/oxidoreductase"/>
    <property type="match status" value="1"/>
</dbReference>
<dbReference type="InterPro" id="IPR036866">
    <property type="entry name" value="RibonucZ/Hydroxyglut_hydro"/>
</dbReference>
<dbReference type="AlphaFoldDB" id="A0A5S9F6T1"/>
<dbReference type="Proteomes" id="UP000326354">
    <property type="component" value="Chromosome"/>
</dbReference>
<dbReference type="RefSeq" id="WP_151971696.1">
    <property type="nucleotide sequence ID" value="NZ_AP019860.1"/>
</dbReference>
<keyword evidence="3" id="KW-1185">Reference proteome</keyword>